<protein>
    <submittedName>
        <fullName evidence="1">Uncharacterized protein</fullName>
    </submittedName>
</protein>
<reference evidence="1 2" key="2">
    <citation type="journal article" date="2013" name="PLoS ONE">
        <title>INDIGO - INtegrated Data Warehouse of MIcrobial GenOmes with Examples from the Red Sea Extremophiles.</title>
        <authorList>
            <person name="Alam I."/>
            <person name="Antunes A."/>
            <person name="Kamau A.A."/>
            <person name="Ba Alawi W."/>
            <person name="Kalkatawi M."/>
            <person name="Stingl U."/>
            <person name="Bajic V.B."/>
        </authorList>
    </citation>
    <scope>NUCLEOTIDE SEQUENCE [LARGE SCALE GENOMIC DNA]</scope>
    <source>
        <strain evidence="1 2">SARL4B</strain>
    </source>
</reference>
<evidence type="ECO:0000313" key="2">
    <source>
        <dbReference type="Proteomes" id="UP000003861"/>
    </source>
</evidence>
<accession>U2FFE9</accession>
<name>U2FFE9_9EURY</name>
<evidence type="ECO:0000313" key="1">
    <source>
        <dbReference type="EMBL" id="ERJ06989.1"/>
    </source>
</evidence>
<dbReference type="AlphaFoldDB" id="U2FFE9"/>
<organism evidence="1 2">
    <name type="scientific">Halorhabdus tiamatea SARL4B</name>
    <dbReference type="NCBI Taxonomy" id="1033806"/>
    <lineage>
        <taxon>Archaea</taxon>
        <taxon>Methanobacteriati</taxon>
        <taxon>Methanobacteriota</taxon>
        <taxon>Stenosarchaea group</taxon>
        <taxon>Halobacteria</taxon>
        <taxon>Halobacteriales</taxon>
        <taxon>Haloarculaceae</taxon>
        <taxon>Halorhabdus</taxon>
    </lineage>
</organism>
<dbReference type="EMBL" id="AFNT02000007">
    <property type="protein sequence ID" value="ERJ06989.1"/>
    <property type="molecule type" value="Genomic_DNA"/>
</dbReference>
<comment type="caution">
    <text evidence="1">The sequence shown here is derived from an EMBL/GenBank/DDBJ whole genome shotgun (WGS) entry which is preliminary data.</text>
</comment>
<proteinExistence type="predicted"/>
<sequence length="38" mass="4713">MLGLSHRDIHQTQKEVEKLAQNYLRKNLPIRIEFHLWR</sequence>
<reference evidence="1 2" key="1">
    <citation type="journal article" date="2011" name="J. Bacteriol.">
        <title>Genome sequence of Halorhabdus tiamatea, the first archaeon isolated from a deep-sea anoxic brine lake.</title>
        <authorList>
            <person name="Antunes A."/>
            <person name="Alam I."/>
            <person name="Bajic V.B."/>
            <person name="Stingl U."/>
        </authorList>
    </citation>
    <scope>NUCLEOTIDE SEQUENCE [LARGE SCALE GENOMIC DNA]</scope>
    <source>
        <strain evidence="1 2">SARL4B</strain>
    </source>
</reference>
<gene>
    <name evidence="1" type="ORF">HLRTI_000842</name>
</gene>
<dbReference type="Proteomes" id="UP000003861">
    <property type="component" value="Unassembled WGS sequence"/>
</dbReference>